<dbReference type="EMBL" id="JAFLVR010000002">
    <property type="protein sequence ID" value="MBO0450905.1"/>
    <property type="molecule type" value="Genomic_DNA"/>
</dbReference>
<keyword evidence="1" id="KW-0378">Hydrolase</keyword>
<dbReference type="Proteomes" id="UP000664495">
    <property type="component" value="Unassembled WGS sequence"/>
</dbReference>
<protein>
    <submittedName>
        <fullName evidence="1">Gamma-glutamyl-gamma-aminobutyrate hydrolase family protein</fullName>
    </submittedName>
</protein>
<keyword evidence="2" id="KW-1185">Reference proteome</keyword>
<dbReference type="CDD" id="cd01745">
    <property type="entry name" value="GATase1_2"/>
    <property type="match status" value="1"/>
</dbReference>
<comment type="caution">
    <text evidence="1">The sequence shown here is derived from an EMBL/GenBank/DDBJ whole genome shotgun (WGS) entry which is preliminary data.</text>
</comment>
<evidence type="ECO:0000313" key="2">
    <source>
        <dbReference type="Proteomes" id="UP000664495"/>
    </source>
</evidence>
<name>A0ABS3HBR7_9ENTE</name>
<dbReference type="PANTHER" id="PTHR43235:SF1">
    <property type="entry name" value="GLUTAMINE AMIDOTRANSFERASE PB2B2.05-RELATED"/>
    <property type="match status" value="1"/>
</dbReference>
<dbReference type="PANTHER" id="PTHR43235">
    <property type="entry name" value="GLUTAMINE AMIDOTRANSFERASE PB2B2.05-RELATED"/>
    <property type="match status" value="1"/>
</dbReference>
<dbReference type="Gene3D" id="3.40.50.880">
    <property type="match status" value="1"/>
</dbReference>
<evidence type="ECO:0000313" key="1">
    <source>
        <dbReference type="EMBL" id="MBO0450905.1"/>
    </source>
</evidence>
<organism evidence="1 2">
    <name type="scientific">Candidatus Enterococcus murrayae</name>
    <dbReference type="NCBI Taxonomy" id="2815321"/>
    <lineage>
        <taxon>Bacteria</taxon>
        <taxon>Bacillati</taxon>
        <taxon>Bacillota</taxon>
        <taxon>Bacilli</taxon>
        <taxon>Lactobacillales</taxon>
        <taxon>Enterococcaceae</taxon>
        <taxon>Enterococcus</taxon>
    </lineage>
</organism>
<dbReference type="InterPro" id="IPR044668">
    <property type="entry name" value="PuuD-like"/>
</dbReference>
<accession>A0ABS3HBR7</accession>
<sequence length="241" mass="27098">MKKNIIGIAANQHYQNNQDFFDQQFTYSPQGFIDGVHKAGGLPILLPISNPELASNYIESIDKLLLAGGQDVTPILYNEEPHPKLGPTSIERDSFEIALIKEAIKQNKPIFTVCRGTQLLNVALGGTLYQDLSQYPEWEVKHDMFPTVPDFGLHSITVKPESALAPLFGERAQVNSYHHQAIKDLSASLIPIAWSLDGIIEAVESREKNTKILGVQWHPELTHKKDSKEQSLFDYFVQDFE</sequence>
<dbReference type="PROSITE" id="PS51273">
    <property type="entry name" value="GATASE_TYPE_1"/>
    <property type="match status" value="1"/>
</dbReference>
<dbReference type="InterPro" id="IPR029062">
    <property type="entry name" value="Class_I_gatase-like"/>
</dbReference>
<dbReference type="RefSeq" id="WP_207106715.1">
    <property type="nucleotide sequence ID" value="NZ_JAFLVR010000002.1"/>
</dbReference>
<dbReference type="GO" id="GO:0016787">
    <property type="term" value="F:hydrolase activity"/>
    <property type="evidence" value="ECO:0007669"/>
    <property type="project" value="UniProtKB-KW"/>
</dbReference>
<gene>
    <name evidence="1" type="ORF">JZO85_01410</name>
</gene>
<proteinExistence type="predicted"/>
<dbReference type="SUPFAM" id="SSF52317">
    <property type="entry name" value="Class I glutamine amidotransferase-like"/>
    <property type="match status" value="1"/>
</dbReference>
<dbReference type="Pfam" id="PF07722">
    <property type="entry name" value="Peptidase_C26"/>
    <property type="match status" value="1"/>
</dbReference>
<reference evidence="1 2" key="1">
    <citation type="submission" date="2021-03" db="EMBL/GenBank/DDBJ databases">
        <title>Enterococcal diversity collection.</title>
        <authorList>
            <person name="Gilmore M.S."/>
            <person name="Schwartzman J."/>
            <person name="Van Tyne D."/>
            <person name="Martin M."/>
            <person name="Earl A.M."/>
            <person name="Manson A.L."/>
            <person name="Straub T."/>
            <person name="Salamzade R."/>
            <person name="Saavedra J."/>
            <person name="Lebreton F."/>
            <person name="Prichula J."/>
            <person name="Schaufler K."/>
            <person name="Gaca A."/>
            <person name="Sgardioli B."/>
            <person name="Wagenaar J."/>
            <person name="Strong T."/>
        </authorList>
    </citation>
    <scope>NUCLEOTIDE SEQUENCE [LARGE SCALE GENOMIC DNA]</scope>
    <source>
        <strain evidence="1 2">MJM16</strain>
    </source>
</reference>
<dbReference type="InterPro" id="IPR011697">
    <property type="entry name" value="Peptidase_C26"/>
</dbReference>